<keyword evidence="10" id="KW-1185">Reference proteome</keyword>
<evidence type="ECO:0000256" key="2">
    <source>
        <dbReference type="ARBA" id="ARBA00012925"/>
    </source>
</evidence>
<dbReference type="InterPro" id="IPR041891">
    <property type="entry name" value="Alpha_CA_prokaryot-like"/>
</dbReference>
<dbReference type="SMART" id="SM01057">
    <property type="entry name" value="Carb_anhydrase"/>
    <property type="match status" value="1"/>
</dbReference>
<dbReference type="Pfam" id="PF00194">
    <property type="entry name" value="Carb_anhydrase"/>
    <property type="match status" value="1"/>
</dbReference>
<evidence type="ECO:0000313" key="10">
    <source>
        <dbReference type="Proteomes" id="UP001501612"/>
    </source>
</evidence>
<dbReference type="EMBL" id="BAAAMY010000001">
    <property type="protein sequence ID" value="GAA1906722.1"/>
    <property type="molecule type" value="Genomic_DNA"/>
</dbReference>
<evidence type="ECO:0000313" key="9">
    <source>
        <dbReference type="EMBL" id="GAA1906722.1"/>
    </source>
</evidence>
<dbReference type="InterPro" id="IPR023561">
    <property type="entry name" value="Carbonic_anhydrase_a-class"/>
</dbReference>
<accession>A0ABP5A9V2</accession>
<evidence type="ECO:0000256" key="4">
    <source>
        <dbReference type="ARBA" id="ARBA00022833"/>
    </source>
</evidence>
<dbReference type="Gene3D" id="3.10.200.10">
    <property type="entry name" value="Alpha carbonic anhydrase"/>
    <property type="match status" value="1"/>
</dbReference>
<dbReference type="InterPro" id="IPR036398">
    <property type="entry name" value="CA_dom_sf"/>
</dbReference>
<feature type="region of interest" description="Disordered" evidence="7">
    <location>
        <begin position="226"/>
        <end position="251"/>
    </location>
</feature>
<dbReference type="EC" id="4.2.1.1" evidence="2"/>
<keyword evidence="3" id="KW-0479">Metal-binding</keyword>
<evidence type="ECO:0000256" key="6">
    <source>
        <dbReference type="ARBA" id="ARBA00048348"/>
    </source>
</evidence>
<comment type="catalytic activity">
    <reaction evidence="6">
        <text>hydrogencarbonate + H(+) = CO2 + H2O</text>
        <dbReference type="Rhea" id="RHEA:10748"/>
        <dbReference type="ChEBI" id="CHEBI:15377"/>
        <dbReference type="ChEBI" id="CHEBI:15378"/>
        <dbReference type="ChEBI" id="CHEBI:16526"/>
        <dbReference type="ChEBI" id="CHEBI:17544"/>
        <dbReference type="EC" id="4.2.1.1"/>
    </reaction>
</comment>
<evidence type="ECO:0000256" key="7">
    <source>
        <dbReference type="SAM" id="MobiDB-lite"/>
    </source>
</evidence>
<gene>
    <name evidence="9" type="ORF">GCM10009737_04400</name>
</gene>
<dbReference type="PANTHER" id="PTHR18952:SF265">
    <property type="entry name" value="CARBONIC ANHYDRASE"/>
    <property type="match status" value="1"/>
</dbReference>
<dbReference type="InterPro" id="IPR001148">
    <property type="entry name" value="CA_dom"/>
</dbReference>
<protein>
    <recommendedName>
        <fullName evidence="2">carbonic anhydrase</fullName>
        <ecNumber evidence="2">4.2.1.1</ecNumber>
    </recommendedName>
</protein>
<comment type="similarity">
    <text evidence="1">Belongs to the alpha-carbonic anhydrase family.</text>
</comment>
<organism evidence="9 10">
    <name type="scientific">Nocardioides lentus</name>
    <dbReference type="NCBI Taxonomy" id="338077"/>
    <lineage>
        <taxon>Bacteria</taxon>
        <taxon>Bacillati</taxon>
        <taxon>Actinomycetota</taxon>
        <taxon>Actinomycetes</taxon>
        <taxon>Propionibacteriales</taxon>
        <taxon>Nocardioidaceae</taxon>
        <taxon>Nocardioides</taxon>
    </lineage>
</organism>
<evidence type="ECO:0000259" key="8">
    <source>
        <dbReference type="PROSITE" id="PS51144"/>
    </source>
</evidence>
<proteinExistence type="inferred from homology"/>
<dbReference type="SUPFAM" id="SSF51069">
    <property type="entry name" value="Carbonic anhydrase"/>
    <property type="match status" value="1"/>
</dbReference>
<keyword evidence="4" id="KW-0862">Zinc</keyword>
<dbReference type="PANTHER" id="PTHR18952">
    <property type="entry name" value="CARBONIC ANHYDRASE"/>
    <property type="match status" value="1"/>
</dbReference>
<evidence type="ECO:0000256" key="1">
    <source>
        <dbReference type="ARBA" id="ARBA00010718"/>
    </source>
</evidence>
<dbReference type="PROSITE" id="PS51144">
    <property type="entry name" value="ALPHA_CA_2"/>
    <property type="match status" value="1"/>
</dbReference>
<evidence type="ECO:0000256" key="3">
    <source>
        <dbReference type="ARBA" id="ARBA00022723"/>
    </source>
</evidence>
<reference evidence="10" key="1">
    <citation type="journal article" date="2019" name="Int. J. Syst. Evol. Microbiol.">
        <title>The Global Catalogue of Microorganisms (GCM) 10K type strain sequencing project: providing services to taxonomists for standard genome sequencing and annotation.</title>
        <authorList>
            <consortium name="The Broad Institute Genomics Platform"/>
            <consortium name="The Broad Institute Genome Sequencing Center for Infectious Disease"/>
            <person name="Wu L."/>
            <person name="Ma J."/>
        </authorList>
    </citation>
    <scope>NUCLEOTIDE SEQUENCE [LARGE SCALE GENOMIC DNA]</scope>
    <source>
        <strain evidence="10">JCM 14046</strain>
    </source>
</reference>
<comment type="caution">
    <text evidence="9">The sequence shown here is derived from an EMBL/GenBank/DDBJ whole genome shotgun (WGS) entry which is preliminary data.</text>
</comment>
<feature type="domain" description="Alpha-carbonic anhydrase" evidence="8">
    <location>
        <begin position="7"/>
        <end position="250"/>
    </location>
</feature>
<evidence type="ECO:0000256" key="5">
    <source>
        <dbReference type="ARBA" id="ARBA00023239"/>
    </source>
</evidence>
<name>A0ABP5A9V2_9ACTN</name>
<keyword evidence="5" id="KW-0456">Lyase</keyword>
<dbReference type="CDD" id="cd03124">
    <property type="entry name" value="alpha_CA_prokaryotic_like"/>
    <property type="match status" value="1"/>
</dbReference>
<dbReference type="Proteomes" id="UP001501612">
    <property type="component" value="Unassembled WGS sequence"/>
</dbReference>
<sequence>MLGAAGAGAGLATCSLLGPVAWADPDGSGRQSPIDIRTDRAVRSPAAPPLVVDYPRSVALDLAYVNKDGEDGCGERTEDETVQAGGFSERAVVRRGGETWRLVQTHFHISSEHRVDGRAFPMEQHFVHERTTDGALLVIGVFLLPGGHGPQDRLLRRLPEECDEPLRLRGFDLSRMLPGSLASWTYRGSLTTPPHTQGVTWHVMREPRRVEQATIDRFRRLFVEGDSRAPQPRNGRSIRLVRGRRAARDDG</sequence>